<accession>A0A6P1ZIF5</accession>
<dbReference type="GO" id="GO:0016757">
    <property type="term" value="F:glycosyltransferase activity"/>
    <property type="evidence" value="ECO:0007669"/>
    <property type="project" value="InterPro"/>
</dbReference>
<comment type="caution">
    <text evidence="3">The sequence shown here is derived from an EMBL/GenBank/DDBJ whole genome shotgun (WGS) entry which is preliminary data.</text>
</comment>
<evidence type="ECO:0000313" key="3">
    <source>
        <dbReference type="EMBL" id="TVM34578.1"/>
    </source>
</evidence>
<dbReference type="AlphaFoldDB" id="A0A6P1ZIF5"/>
<protein>
    <submittedName>
        <fullName evidence="3">Colanic acid biosynthesis glycosyltransferase WcaL</fullName>
    </submittedName>
</protein>
<evidence type="ECO:0000256" key="1">
    <source>
        <dbReference type="SAM" id="MobiDB-lite"/>
    </source>
</evidence>
<dbReference type="SUPFAM" id="SSF53756">
    <property type="entry name" value="UDP-Glycosyltransferase/glycogen phosphorylase"/>
    <property type="match status" value="1"/>
</dbReference>
<dbReference type="PANTHER" id="PTHR45947:SF14">
    <property type="entry name" value="SLL1723 PROTEIN"/>
    <property type="match status" value="1"/>
</dbReference>
<feature type="domain" description="Glycosyl transferase family 1" evidence="2">
    <location>
        <begin position="238"/>
        <end position="400"/>
    </location>
</feature>
<dbReference type="InterPro" id="IPR050194">
    <property type="entry name" value="Glycosyltransferase_grp1"/>
</dbReference>
<gene>
    <name evidence="3" type="ORF">DQK91_08375</name>
</gene>
<dbReference type="RefSeq" id="WP_144304899.1">
    <property type="nucleotide sequence ID" value="NZ_QMIF01000004.1"/>
</dbReference>
<dbReference type="Pfam" id="PF00534">
    <property type="entry name" value="Glycos_transf_1"/>
    <property type="match status" value="1"/>
</dbReference>
<proteinExistence type="predicted"/>
<evidence type="ECO:0000313" key="4">
    <source>
        <dbReference type="Proteomes" id="UP000434052"/>
    </source>
</evidence>
<feature type="region of interest" description="Disordered" evidence="1">
    <location>
        <begin position="435"/>
        <end position="466"/>
    </location>
</feature>
<dbReference type="InterPro" id="IPR001296">
    <property type="entry name" value="Glyco_trans_1"/>
</dbReference>
<dbReference type="Gene3D" id="3.40.50.2000">
    <property type="entry name" value="Glycogen Phosphorylase B"/>
    <property type="match status" value="2"/>
</dbReference>
<dbReference type="PANTHER" id="PTHR45947">
    <property type="entry name" value="SULFOQUINOVOSYL TRANSFERASE SQD2"/>
    <property type="match status" value="1"/>
</dbReference>
<keyword evidence="3" id="KW-0808">Transferase</keyword>
<dbReference type="OrthoDB" id="267270at2"/>
<organism evidence="3 4">
    <name type="scientific">Oceanidesulfovibrio marinus</name>
    <dbReference type="NCBI Taxonomy" id="370038"/>
    <lineage>
        <taxon>Bacteria</taxon>
        <taxon>Pseudomonadati</taxon>
        <taxon>Thermodesulfobacteriota</taxon>
        <taxon>Desulfovibrionia</taxon>
        <taxon>Desulfovibrionales</taxon>
        <taxon>Desulfovibrionaceae</taxon>
        <taxon>Oceanidesulfovibrio</taxon>
    </lineage>
</organism>
<evidence type="ECO:0000259" key="2">
    <source>
        <dbReference type="Pfam" id="PF00534"/>
    </source>
</evidence>
<dbReference type="CDD" id="cd03801">
    <property type="entry name" value="GT4_PimA-like"/>
    <property type="match status" value="1"/>
</dbReference>
<name>A0A6P1ZIF5_9BACT</name>
<dbReference type="Proteomes" id="UP000434052">
    <property type="component" value="Unassembled WGS sequence"/>
</dbReference>
<dbReference type="EMBL" id="QMIF01000004">
    <property type="protein sequence ID" value="TVM34578.1"/>
    <property type="molecule type" value="Genomic_DNA"/>
</dbReference>
<sequence>MSTRSGKQEKQGRQLGLVLKGYPRISETFIANEIRLLEELGFNIHIISMRKPRESFTHDCVKRIRAKVSYLPEHLYRNLPRFLYHNILQYLRDPKRYRAGLKLMRERLRDTSSPKATVRHLLQAGYLVHKFLPRTDIGHLHAHFAHSPTSVAQFASLLSGLNFSFTAHAKDIYTQLPERVAQKMARAAFVVTCTQYNRRCLETIAADHGFADKTVACVYHGIDLTLFSANGRQPGTEPPYSLLTVARFVPKKGLTTIIDALEALAADGVAFTWTLVGDGEMKGALQKRLEASPIKDRVVLAGTLAHHDVLELYEKADCFVLGCRIATNGDRDGIPNVVAEAMAMGVPVAATTVSGIPELVEHESTGLLCNPEDPGALAANLRRLLTDAELRARIIPAARAKVEEVFDNTKEIRELARIYRTYAHVGEGLDFNIPLSPHPEDPCELDESTGAASEATGDGAHERPSA</sequence>
<reference evidence="3 4" key="1">
    <citation type="submission" date="2018-06" db="EMBL/GenBank/DDBJ databases">
        <title>Complete genome of Desulfovibrio marinus P48SEP.</title>
        <authorList>
            <person name="Crispim J.S."/>
            <person name="Vidigal P.M.P."/>
            <person name="Silva L.C.F."/>
            <person name="Araujo L.C."/>
            <person name="Laguardia C.N."/>
            <person name="Dias R.S."/>
            <person name="Sousa M.P."/>
            <person name="Paula S.O."/>
            <person name="Silva C."/>
        </authorList>
    </citation>
    <scope>NUCLEOTIDE SEQUENCE [LARGE SCALE GENOMIC DNA]</scope>
    <source>
        <strain evidence="3 4">P48SEP</strain>
    </source>
</reference>